<proteinExistence type="inferred from homology"/>
<comment type="caution">
    <text evidence="9">The sequence shown here is derived from an EMBL/GenBank/DDBJ whole genome shotgun (WGS) entry which is preliminary data.</text>
</comment>
<keyword evidence="6 8" id="KW-1133">Transmembrane helix</keyword>
<dbReference type="InterPro" id="IPR052017">
    <property type="entry name" value="TSUP"/>
</dbReference>
<accession>A0A4R1GSE0</accession>
<dbReference type="AlphaFoldDB" id="A0A4R1GSE0"/>
<evidence type="ECO:0000256" key="6">
    <source>
        <dbReference type="ARBA" id="ARBA00022989"/>
    </source>
</evidence>
<evidence type="ECO:0000256" key="2">
    <source>
        <dbReference type="ARBA" id="ARBA00009142"/>
    </source>
</evidence>
<feature type="transmembrane region" description="Helical" evidence="8">
    <location>
        <begin position="69"/>
        <end position="88"/>
    </location>
</feature>
<dbReference type="EMBL" id="SMFU01000007">
    <property type="protein sequence ID" value="TCK09139.1"/>
    <property type="molecule type" value="Genomic_DNA"/>
</dbReference>
<evidence type="ECO:0000256" key="1">
    <source>
        <dbReference type="ARBA" id="ARBA00004651"/>
    </source>
</evidence>
<dbReference type="GO" id="GO:0005886">
    <property type="term" value="C:plasma membrane"/>
    <property type="evidence" value="ECO:0007669"/>
    <property type="project" value="UniProtKB-SubCell"/>
</dbReference>
<keyword evidence="3" id="KW-0813">Transport</keyword>
<evidence type="ECO:0000313" key="10">
    <source>
        <dbReference type="Proteomes" id="UP000294546"/>
    </source>
</evidence>
<keyword evidence="7 8" id="KW-0472">Membrane</keyword>
<feature type="transmembrane region" description="Helical" evidence="8">
    <location>
        <begin position="193"/>
        <end position="214"/>
    </location>
</feature>
<comment type="subcellular location">
    <subcellularLocation>
        <location evidence="1 8">Cell membrane</location>
        <topology evidence="1 8">Multi-pass membrane protein</topology>
    </subcellularLocation>
</comment>
<dbReference type="PANTHER" id="PTHR30269">
    <property type="entry name" value="TRANSMEMBRANE PROTEIN YFCA"/>
    <property type="match status" value="1"/>
</dbReference>
<evidence type="ECO:0000256" key="5">
    <source>
        <dbReference type="ARBA" id="ARBA00022692"/>
    </source>
</evidence>
<keyword evidence="4 8" id="KW-1003">Cell membrane</keyword>
<sequence length="241" mass="26198">MDIALVCLLAAGLITGFSKFSIGGMGALILPILLIAFPGPEVLAITLPMYILTDILAAGTYRKNIDWSVLARLVPLCAVGIAVGAWLLSGLSNGHFKLLLGCLILGMLILGILLDLRDTTFMKLPIVGHLMGAITGFISMTANSAGPLVSLYLMEQKLSKESYIATRAWSFFLINLFKVPFFLHLGLLHKETLWFGVQALPGLAVGGFLGYWLLRRLEFKQIKWLIRGMSTLAAVQLFGFG</sequence>
<evidence type="ECO:0000256" key="4">
    <source>
        <dbReference type="ARBA" id="ARBA00022475"/>
    </source>
</evidence>
<protein>
    <recommendedName>
        <fullName evidence="8">Probable membrane transporter protein</fullName>
    </recommendedName>
</protein>
<dbReference type="Proteomes" id="UP000294546">
    <property type="component" value="Unassembled WGS sequence"/>
</dbReference>
<dbReference type="InterPro" id="IPR002781">
    <property type="entry name" value="TM_pro_TauE-like"/>
</dbReference>
<evidence type="ECO:0000256" key="8">
    <source>
        <dbReference type="RuleBase" id="RU363041"/>
    </source>
</evidence>
<dbReference type="RefSeq" id="WP_132288972.1">
    <property type="nucleotide sequence ID" value="NZ_SMFU01000007.1"/>
</dbReference>
<dbReference type="PANTHER" id="PTHR30269:SF37">
    <property type="entry name" value="MEMBRANE TRANSPORTER PROTEIN"/>
    <property type="match status" value="1"/>
</dbReference>
<evidence type="ECO:0000256" key="3">
    <source>
        <dbReference type="ARBA" id="ARBA00022448"/>
    </source>
</evidence>
<dbReference type="OrthoDB" id="9801058at2"/>
<gene>
    <name evidence="9" type="ORF">CLV83_1243</name>
</gene>
<evidence type="ECO:0000313" key="9">
    <source>
        <dbReference type="EMBL" id="TCK09139.1"/>
    </source>
</evidence>
<name>A0A4R1GSE0_9GAMM</name>
<keyword evidence="10" id="KW-1185">Reference proteome</keyword>
<feature type="transmembrane region" description="Helical" evidence="8">
    <location>
        <begin position="94"/>
        <end position="114"/>
    </location>
</feature>
<dbReference type="Pfam" id="PF01925">
    <property type="entry name" value="TauE"/>
    <property type="match status" value="1"/>
</dbReference>
<keyword evidence="5 8" id="KW-0812">Transmembrane</keyword>
<reference evidence="9 10" key="1">
    <citation type="submission" date="2019-03" db="EMBL/GenBank/DDBJ databases">
        <title>Genomic Encyclopedia of Archaeal and Bacterial Type Strains, Phase II (KMG-II): from individual species to whole genera.</title>
        <authorList>
            <person name="Goeker M."/>
        </authorList>
    </citation>
    <scope>NUCLEOTIDE SEQUENCE [LARGE SCALE GENOMIC DNA]</scope>
    <source>
        <strain evidence="9 10">DSM 27697</strain>
    </source>
</reference>
<feature type="transmembrane region" description="Helical" evidence="8">
    <location>
        <begin position="168"/>
        <end position="187"/>
    </location>
</feature>
<evidence type="ECO:0000256" key="7">
    <source>
        <dbReference type="ARBA" id="ARBA00023136"/>
    </source>
</evidence>
<comment type="similarity">
    <text evidence="2 8">Belongs to the 4-toluene sulfonate uptake permease (TSUP) (TC 2.A.102) family.</text>
</comment>
<organism evidence="9 10">
    <name type="scientific">Marinobacterium mangrovicola</name>
    <dbReference type="NCBI Taxonomy" id="1476959"/>
    <lineage>
        <taxon>Bacteria</taxon>
        <taxon>Pseudomonadati</taxon>
        <taxon>Pseudomonadota</taxon>
        <taxon>Gammaproteobacteria</taxon>
        <taxon>Oceanospirillales</taxon>
        <taxon>Oceanospirillaceae</taxon>
        <taxon>Marinobacterium</taxon>
    </lineage>
</organism>